<accession>A0AC61DDY5</accession>
<gene>
    <name evidence="1" type="ORF">CS063_04840</name>
</gene>
<keyword evidence="2" id="KW-1185">Reference proteome</keyword>
<organism evidence="1 2">
    <name type="scientific">Sporanaerobium hydrogeniformans</name>
    <dbReference type="NCBI Taxonomy" id="3072179"/>
    <lineage>
        <taxon>Bacteria</taxon>
        <taxon>Bacillati</taxon>
        <taxon>Bacillota</taxon>
        <taxon>Clostridia</taxon>
        <taxon>Lachnospirales</taxon>
        <taxon>Lachnospiraceae</taxon>
        <taxon>Sporanaerobium</taxon>
    </lineage>
</organism>
<name>A0AC61DDY5_9FIRM</name>
<proteinExistence type="predicted"/>
<dbReference type="EMBL" id="PEDL01000003">
    <property type="protein sequence ID" value="PHV71379.1"/>
    <property type="molecule type" value="Genomic_DNA"/>
</dbReference>
<protein>
    <submittedName>
        <fullName evidence="1">Uncharacterized protein</fullName>
    </submittedName>
</protein>
<sequence length="175" mass="20050">MIFQKSLLQEIGIYQYGLIDTKQIIFSGEVRRLCEGNVCRNYGTTWACPPAIGTFDECKEKSLEYDMALVFNAKYNLEDSFDYEGMLFGHKEFKKVCDNLASLVKEKLTDYLLLSNEGCIRCSNCTYPHYPCRFPEKLFPSVEGFGIRIDALAKSANIKYINGENTVTYFGLLLY</sequence>
<reference evidence="1" key="1">
    <citation type="submission" date="2017-10" db="EMBL/GenBank/DDBJ databases">
        <title>Genome sequence of cellulolytic Lachnospiraceae bacterium XHS1971 isolated from hotspring sediment.</title>
        <authorList>
            <person name="Vasudevan G."/>
            <person name="Joshi A.J."/>
            <person name="Hivarkar S."/>
            <person name="Lanjekar V.B."/>
            <person name="Dhakephalkar P.K."/>
            <person name="Dagar S."/>
        </authorList>
    </citation>
    <scope>NUCLEOTIDE SEQUENCE</scope>
    <source>
        <strain evidence="1">XHS1971</strain>
    </source>
</reference>
<dbReference type="Proteomes" id="UP000224460">
    <property type="component" value="Unassembled WGS sequence"/>
</dbReference>
<evidence type="ECO:0000313" key="1">
    <source>
        <dbReference type="EMBL" id="PHV71379.1"/>
    </source>
</evidence>
<comment type="caution">
    <text evidence="1">The sequence shown here is derived from an EMBL/GenBank/DDBJ whole genome shotgun (WGS) entry which is preliminary data.</text>
</comment>
<evidence type="ECO:0000313" key="2">
    <source>
        <dbReference type="Proteomes" id="UP000224460"/>
    </source>
</evidence>